<evidence type="ECO:0000313" key="2">
    <source>
        <dbReference type="EMBL" id="CAF4449852.1"/>
    </source>
</evidence>
<accession>A0A8S2WLU6</accession>
<organism evidence="2 3">
    <name type="scientific">Didymodactylos carnosus</name>
    <dbReference type="NCBI Taxonomy" id="1234261"/>
    <lineage>
        <taxon>Eukaryota</taxon>
        <taxon>Metazoa</taxon>
        <taxon>Spiralia</taxon>
        <taxon>Gnathifera</taxon>
        <taxon>Rotifera</taxon>
        <taxon>Eurotatoria</taxon>
        <taxon>Bdelloidea</taxon>
        <taxon>Philodinida</taxon>
        <taxon>Philodinidae</taxon>
        <taxon>Didymodactylos</taxon>
    </lineage>
</organism>
<sequence>IDQLQQDNSGESDDESDLEDETDEYPMLTFVPVTSIWLNDSNDVDGSCSTPKIDHIRANARRYQYLTLNHDNPTIATTNIVSLISDIKTASLPTTSTSSSTKRKSIPQKIIVKKFDNTSITNENEEDSNIRRALNKKKKVLLIVIQKII</sequence>
<feature type="compositionally biased region" description="Acidic residues" evidence="1">
    <location>
        <begin position="10"/>
        <end position="24"/>
    </location>
</feature>
<evidence type="ECO:0000313" key="3">
    <source>
        <dbReference type="Proteomes" id="UP000682733"/>
    </source>
</evidence>
<feature type="region of interest" description="Disordered" evidence="1">
    <location>
        <begin position="1"/>
        <end position="24"/>
    </location>
</feature>
<feature type="non-terminal residue" evidence="2">
    <location>
        <position position="1"/>
    </location>
</feature>
<comment type="caution">
    <text evidence="2">The sequence shown here is derived from an EMBL/GenBank/DDBJ whole genome shotgun (WGS) entry which is preliminary data.</text>
</comment>
<gene>
    <name evidence="2" type="ORF">TMI583_LOCUS45773</name>
</gene>
<dbReference type="Proteomes" id="UP000682733">
    <property type="component" value="Unassembled WGS sequence"/>
</dbReference>
<protein>
    <submittedName>
        <fullName evidence="2">Uncharacterized protein</fullName>
    </submittedName>
</protein>
<dbReference type="AlphaFoldDB" id="A0A8S2WLU6"/>
<evidence type="ECO:0000256" key="1">
    <source>
        <dbReference type="SAM" id="MobiDB-lite"/>
    </source>
</evidence>
<dbReference type="EMBL" id="CAJOBA010082831">
    <property type="protein sequence ID" value="CAF4449852.1"/>
    <property type="molecule type" value="Genomic_DNA"/>
</dbReference>
<proteinExistence type="predicted"/>
<name>A0A8S2WLU6_9BILA</name>
<reference evidence="2" key="1">
    <citation type="submission" date="2021-02" db="EMBL/GenBank/DDBJ databases">
        <authorList>
            <person name="Nowell W R."/>
        </authorList>
    </citation>
    <scope>NUCLEOTIDE SEQUENCE</scope>
</reference>